<accession>A0A3E2VZ70</accession>
<feature type="transmembrane region" description="Helical" evidence="1">
    <location>
        <begin position="103"/>
        <end position="127"/>
    </location>
</feature>
<dbReference type="Pfam" id="PF02089">
    <property type="entry name" value="Palm_thioest"/>
    <property type="match status" value="1"/>
</dbReference>
<sequence length="447" mass="51965">MKFIKKIAGVFILLVFSHLPLLLHRGKAAWAYGTGSFIVVILLLLLVMMLLYIIRLGIGAGKKQRRLRILLHAKDMINRSFLLFFIQLLLYLSLYSVDRTDSWYIADLIWMLVFQYTYALTAAMIIFCISRRLRILRRILLWMVLFLPIIRIPFLLYLQSKAKEEYDHETIAIEVSSQRVESQICKTRYPLLMLHGVGFRDLKYINYWGRIPRVLTKNGATVYYGNQEAFATIEQNSKDIQKRIEEICAIEQCDKVNIIAHSKGGLDARHAISKGQMGAHVASLTTISTPHRGCRFVDVLIKHAPEKLYRWLASVFDKIFLGMKDLHPDFYTVTHQFTTTWSAQFNEDVKDDPQVYYQSYMSLMHHAWSHLLLTIPYLFIRLVDAKNDGLVTEESAKWGDFQGTFTNRHYKGISHGNIIDLTREDYKGFDVLETYVQMVAELKKKGF</sequence>
<keyword evidence="1" id="KW-1133">Transmembrane helix</keyword>
<feature type="transmembrane region" description="Helical" evidence="1">
    <location>
        <begin position="38"/>
        <end position="58"/>
    </location>
</feature>
<keyword evidence="1" id="KW-0472">Membrane</keyword>
<dbReference type="AlphaFoldDB" id="A0A3E2VZ70"/>
<protein>
    <submittedName>
        <fullName evidence="2">Triacylglycerol lipase</fullName>
    </submittedName>
</protein>
<evidence type="ECO:0000313" key="2">
    <source>
        <dbReference type="EMBL" id="RGC16776.1"/>
    </source>
</evidence>
<comment type="caution">
    <text evidence="2">The sequence shown here is derived from an EMBL/GenBank/DDBJ whole genome shotgun (WGS) entry which is preliminary data.</text>
</comment>
<dbReference type="RefSeq" id="WP_117442537.1">
    <property type="nucleotide sequence ID" value="NZ_JAJFEN010000016.1"/>
</dbReference>
<dbReference type="Gene3D" id="3.40.50.1820">
    <property type="entry name" value="alpha/beta hydrolase"/>
    <property type="match status" value="1"/>
</dbReference>
<gene>
    <name evidence="2" type="ORF">DXA38_07010</name>
</gene>
<evidence type="ECO:0000313" key="3">
    <source>
        <dbReference type="Proteomes" id="UP000260025"/>
    </source>
</evidence>
<dbReference type="OrthoDB" id="9765872at2"/>
<organism evidence="2 3">
    <name type="scientific">Clostridium innocuum</name>
    <dbReference type="NCBI Taxonomy" id="1522"/>
    <lineage>
        <taxon>Bacteria</taxon>
        <taxon>Bacillati</taxon>
        <taxon>Bacillota</taxon>
        <taxon>Clostridia</taxon>
        <taxon>Eubacteriales</taxon>
        <taxon>Clostridiaceae</taxon>
        <taxon>Clostridium</taxon>
    </lineage>
</organism>
<proteinExistence type="predicted"/>
<dbReference type="SUPFAM" id="SSF53474">
    <property type="entry name" value="alpha/beta-Hydrolases"/>
    <property type="match status" value="1"/>
</dbReference>
<name>A0A3E2VZ70_CLOIN</name>
<dbReference type="Proteomes" id="UP000260025">
    <property type="component" value="Unassembled WGS sequence"/>
</dbReference>
<evidence type="ECO:0000256" key="1">
    <source>
        <dbReference type="SAM" id="Phobius"/>
    </source>
</evidence>
<reference evidence="2 3" key="1">
    <citation type="submission" date="2018-08" db="EMBL/GenBank/DDBJ databases">
        <title>A genome reference for cultivated species of the human gut microbiota.</title>
        <authorList>
            <person name="Zou Y."/>
            <person name="Xue W."/>
            <person name="Luo G."/>
        </authorList>
    </citation>
    <scope>NUCLEOTIDE SEQUENCE [LARGE SCALE GENOMIC DNA]</scope>
    <source>
        <strain evidence="2 3">OF01-2LB</strain>
    </source>
</reference>
<feature type="transmembrane region" description="Helical" evidence="1">
    <location>
        <begin position="139"/>
        <end position="158"/>
    </location>
</feature>
<dbReference type="InterPro" id="IPR029058">
    <property type="entry name" value="AB_hydrolase_fold"/>
</dbReference>
<keyword evidence="1" id="KW-0812">Transmembrane</keyword>
<dbReference type="EMBL" id="QVEV01000007">
    <property type="protein sequence ID" value="RGC16776.1"/>
    <property type="molecule type" value="Genomic_DNA"/>
</dbReference>
<feature type="transmembrane region" description="Helical" evidence="1">
    <location>
        <begin position="79"/>
        <end position="97"/>
    </location>
</feature>